<dbReference type="AlphaFoldDB" id="H3BGC8"/>
<gene>
    <name evidence="3" type="primary">PPP1R26</name>
</gene>
<protein>
    <submittedName>
        <fullName evidence="3">Protein phosphatase 1 regulatory subunit 26</fullName>
    </submittedName>
</protein>
<evidence type="ECO:0000313" key="3">
    <source>
        <dbReference type="Ensembl" id="ENSLACP00000020949.1"/>
    </source>
</evidence>
<feature type="region of interest" description="Disordered" evidence="1">
    <location>
        <begin position="245"/>
        <end position="299"/>
    </location>
</feature>
<dbReference type="GeneTree" id="ENSGT00390000014118"/>
<organism evidence="3 4">
    <name type="scientific">Latimeria chalumnae</name>
    <name type="common">Coelacanth</name>
    <dbReference type="NCBI Taxonomy" id="7897"/>
    <lineage>
        <taxon>Eukaryota</taxon>
        <taxon>Metazoa</taxon>
        <taxon>Chordata</taxon>
        <taxon>Craniata</taxon>
        <taxon>Vertebrata</taxon>
        <taxon>Euteleostomi</taxon>
        <taxon>Coelacanthiformes</taxon>
        <taxon>Coelacanthidae</taxon>
        <taxon>Latimeria</taxon>
    </lineage>
</organism>
<feature type="compositionally biased region" description="Basic and acidic residues" evidence="1">
    <location>
        <begin position="173"/>
        <end position="186"/>
    </location>
</feature>
<evidence type="ECO:0000313" key="4">
    <source>
        <dbReference type="Proteomes" id="UP000008672"/>
    </source>
</evidence>
<reference evidence="4" key="1">
    <citation type="submission" date="2011-08" db="EMBL/GenBank/DDBJ databases">
        <title>The draft genome of Latimeria chalumnae.</title>
        <authorList>
            <person name="Di Palma F."/>
            <person name="Alfoldi J."/>
            <person name="Johnson J."/>
            <person name="Berlin A."/>
            <person name="Gnerre S."/>
            <person name="Jaffe D."/>
            <person name="MacCallum I."/>
            <person name="Young S."/>
            <person name="Walker B.J."/>
            <person name="Lander E."/>
            <person name="Lindblad-Toh K."/>
        </authorList>
    </citation>
    <scope>NUCLEOTIDE SEQUENCE [LARGE SCALE GENOMIC DNA]</scope>
    <source>
        <strain evidence="4">Wild caught</strain>
    </source>
</reference>
<evidence type="ECO:0000256" key="1">
    <source>
        <dbReference type="SAM" id="MobiDB-lite"/>
    </source>
</evidence>
<proteinExistence type="predicted"/>
<feature type="compositionally biased region" description="Basic and acidic residues" evidence="1">
    <location>
        <begin position="673"/>
        <end position="692"/>
    </location>
</feature>
<dbReference type="STRING" id="7897.ENSLACP00000020949"/>
<dbReference type="FunCoup" id="H3BGC8">
    <property type="interactions" value="156"/>
</dbReference>
<dbReference type="eggNOG" id="ENOG502QRRS">
    <property type="taxonomic scope" value="Eukaryota"/>
</dbReference>
<dbReference type="InterPro" id="IPR026130">
    <property type="entry name" value="PPP1R26"/>
</dbReference>
<feature type="region of interest" description="Disordered" evidence="1">
    <location>
        <begin position="158"/>
        <end position="232"/>
    </location>
</feature>
<dbReference type="InterPro" id="IPR031474">
    <property type="entry name" value="PPP1R26_N"/>
</dbReference>
<dbReference type="OMA" id="PWPSRKA"/>
<accession>H3BGC8</accession>
<feature type="compositionally biased region" description="Low complexity" evidence="1">
    <location>
        <begin position="593"/>
        <end position="602"/>
    </location>
</feature>
<feature type="region of interest" description="Disordered" evidence="1">
    <location>
        <begin position="560"/>
        <end position="616"/>
    </location>
</feature>
<dbReference type="PANTHER" id="PTHR15724:SF0">
    <property type="entry name" value="PROTEIN PHOSPHATASE 1 REGULATORY SUBUNIT 26"/>
    <property type="match status" value="1"/>
</dbReference>
<dbReference type="Pfam" id="PF15740">
    <property type="entry name" value="PPP1R26_N"/>
    <property type="match status" value="1"/>
</dbReference>
<dbReference type="Ensembl" id="ENSLACT00000021089.1">
    <property type="protein sequence ID" value="ENSLACP00000020949.1"/>
    <property type="gene ID" value="ENSLACG00000018406.1"/>
</dbReference>
<dbReference type="InParanoid" id="H3BGC8"/>
<dbReference type="PANTHER" id="PTHR15724">
    <property type="entry name" value="PROTEIN PHOSPHATASE 1 REGULATORY SUBUNIT 26"/>
    <property type="match status" value="1"/>
</dbReference>
<dbReference type="Bgee" id="ENSLACG00000018406">
    <property type="expression patterns" value="Expressed in pectoral fin and 6 other cell types or tissues"/>
</dbReference>
<name>H3BGC8_LATCH</name>
<keyword evidence="4" id="KW-1185">Reference proteome</keyword>
<reference evidence="3" key="3">
    <citation type="submission" date="2025-09" db="UniProtKB">
        <authorList>
            <consortium name="Ensembl"/>
        </authorList>
    </citation>
    <scope>IDENTIFICATION</scope>
</reference>
<feature type="region of interest" description="Disordered" evidence="1">
    <location>
        <begin position="725"/>
        <end position="844"/>
    </location>
</feature>
<dbReference type="EMBL" id="AFYH01008051">
    <property type="status" value="NOT_ANNOTATED_CDS"/>
    <property type="molecule type" value="Genomic_DNA"/>
</dbReference>
<feature type="compositionally biased region" description="Basic and acidic residues" evidence="1">
    <location>
        <begin position="208"/>
        <end position="218"/>
    </location>
</feature>
<feature type="region of interest" description="Disordered" evidence="1">
    <location>
        <begin position="668"/>
        <end position="713"/>
    </location>
</feature>
<feature type="compositionally biased region" description="Low complexity" evidence="1">
    <location>
        <begin position="829"/>
        <end position="840"/>
    </location>
</feature>
<dbReference type="Proteomes" id="UP000008672">
    <property type="component" value="Unassembled WGS sequence"/>
</dbReference>
<feature type="compositionally biased region" description="Basic and acidic residues" evidence="1">
    <location>
        <begin position="269"/>
        <end position="278"/>
    </location>
</feature>
<reference evidence="3" key="2">
    <citation type="submission" date="2025-08" db="UniProtKB">
        <authorList>
            <consortium name="Ensembl"/>
        </authorList>
    </citation>
    <scope>IDENTIFICATION</scope>
</reference>
<feature type="compositionally biased region" description="Basic and acidic residues" evidence="1">
    <location>
        <begin position="788"/>
        <end position="797"/>
    </location>
</feature>
<evidence type="ECO:0000259" key="2">
    <source>
        <dbReference type="Pfam" id="PF15740"/>
    </source>
</evidence>
<feature type="compositionally biased region" description="Polar residues" evidence="1">
    <location>
        <begin position="252"/>
        <end position="266"/>
    </location>
</feature>
<feature type="domain" description="Protein phosphatase 1 regulatory subunit 26 N-terminal" evidence="2">
    <location>
        <begin position="13"/>
        <end position="861"/>
    </location>
</feature>
<feature type="region of interest" description="Disordered" evidence="1">
    <location>
        <begin position="114"/>
        <end position="142"/>
    </location>
</feature>
<feature type="compositionally biased region" description="Polar residues" evidence="1">
    <location>
        <begin position="560"/>
        <end position="569"/>
    </location>
</feature>
<dbReference type="GO" id="GO:0004864">
    <property type="term" value="F:protein phosphatase inhibitor activity"/>
    <property type="evidence" value="ECO:0007669"/>
    <property type="project" value="InterPro"/>
</dbReference>
<dbReference type="HOGENOM" id="CLU_007963_0_0_1"/>
<sequence length="861" mass="94494">SSHVQVPFWPARMFLMNAPPVAALQTKWRLLGPSSSSSIPICFSESEEEISGTPLEAKVQFIIEALNSAESSIDMNNESENSMQKNTIGEKSTDGMLVGGPIKIEKSSEYSMSSLLSNSDGTEEEDCPEFGPLAVNSDSDDSVDRDIEEAIQEYLKNKTEAGHSLAENAKCPNESKKGETFKKEPAENCILPIDVSKIKSGKNTESNQYDKQEADELPKCSSPSSVSSDDSFEQSIQAEIVNFLNEKRQKEATQTADKNLTYKTNASSEKSEEKEAQGKSRLHIKKGTEKTNSNPVSLGCKVAPAKQYTEKVFEQDIITEETCKYVNNPAAVKGPKADHAVFCAKKNFQDLFTNGSKVNVIDSSSAEQPDSSSDDGIEEAIQLYQLEKKKREGVTPMTVCSSLLNQQFQAETSCNLLSGDSKCEAKSTACEKPQKPLGKKRKHSTKSNELNSMMVNDSNGFENNKGSLMPMNKIAKQEVKLGASCRAETSAELMCAEAILDISKTVVPPEIVHNVKEKASPTQTIFHSKNVPYYTDSDSSSVDSDDSIEQEIRNFLALKAQTNSQSQKDANGPPKAYDALSPEQMKKVDPNETSLPRTLKLSLSRKRRKATEDNTEGVCKVDPQNIKKEMPCPASVDSSMHTFCSGNGSAAKQSKTEQQCHPDVLMAITSKDSTPHKTESVHSVDDKRELSKGHSKIQENYPTDDKSSSLDSDEDLDTAIKELLRSKKKVRKKSKDPKPQFKKKVQFGEAETKEKGDTQTRTGILKSCLIKSSKDISSESTASKGNKKMLDHSKTEICSKSSGPFGKQHNKPKTFCTSSSTKDEGSIQVTNVVTDDSSGVDSDDSIEQEIRKFLAEKARES</sequence>
<feature type="compositionally biased region" description="Basic residues" evidence="1">
    <location>
        <begin position="726"/>
        <end position="745"/>
    </location>
</feature>